<gene>
    <name evidence="6" type="primary">LOC118267758</name>
</gene>
<evidence type="ECO:0000313" key="6">
    <source>
        <dbReference type="RefSeq" id="XP_035437827.2"/>
    </source>
</evidence>
<dbReference type="PANTHER" id="PTHR45712:SF22">
    <property type="entry name" value="INSULIN-LIKE GROWTH FACTOR-BINDING PROTEIN COMPLEX ACID LABILE SUBUNIT"/>
    <property type="match status" value="1"/>
</dbReference>
<sequence>MDFKIIFCLLFLAFISSVSSECVLTRRYSNCNYTVFCELTAASVSNPSCENDPYVTFVITKSRLTYLTTGYFSSTNFDSRVREIIAKGNAWEIIDGSGFRYYPNTIKLDISNTSIEKISNEAFRNLVNLQYLNISHNYIRTLNPRSFYTSDSVTNTVKILDLSNNILVELSSELNLMPNLIKLYLQNNMLSSLTDDSFVSLKHLEYLDLRHNRLQNLNLTLMNLKMLKTIDVSQNYLLKLSGYETNRMVGLVYFNASYNMITAVESNCFNQAKYLESVDFSNNFINTTIQSELFNANSRLHYLNFSHNSIRGIQDNSFSNTNLFDINLKNNNISGILNENTFKGIIHIPTLDLSNQNIVGIKNNTFSGMRDLMHLNLSRNNINDIDISSFNSNSMTILDLSYNKIYYLNFLQNCSLNLTELYLNNNNITVVQKNTFADQIQLVKLDLSMNRITSIEPNALPLNNLQYLNIGGNNINGVIKKNTFSPAKYLKFLDLSNFNITRIDDSAFIDLNVLARLNLSKNHIESIAANNFNGVNNMFSLDLSHNNLTYFSFNNSDSTNNLTALFLNNNRLSNISKLFLNTSKLIYLELSNNNISDTTSIGSHLFPNLKVLHLGNNKINEFNNPETDSLTTLLDLDVSSNELRDINLSYFKELMSANLGNNKLTHVNGTSFRNNEYLQSLDVSRNNITDLPPGTFLLMKNLKLLNVSSNYLTKLRFGSLKGLHKTEVLDLSKNYISVLDVDVFHDCDDLKTLIIDYNRIKTLDVERLILIHVRKLRTLSLGGNPIACKEIVHNIKAINVSSYTVREVEVTAVDKIYHEDNVHGIKCGDDGIDDRNNASDAKARNSTGISPPPVLPPLSSTAVLVWCSILTLLFIGVGLLIYIKVFRHQDYAISNNLTMQMRNSIVSETSDFQRDLLS</sequence>
<dbReference type="Gene3D" id="3.80.10.10">
    <property type="entry name" value="Ribonuclease Inhibitor"/>
    <property type="match status" value="5"/>
</dbReference>
<keyword evidence="3" id="KW-0812">Transmembrane</keyword>
<dbReference type="OrthoDB" id="1055097at2759"/>
<name>A0A9R0EJJ4_SPOFR</name>
<accession>A0A9R0EJJ4</accession>
<dbReference type="SMART" id="SM00365">
    <property type="entry name" value="LRR_SD22"/>
    <property type="match status" value="12"/>
</dbReference>
<evidence type="ECO:0000256" key="2">
    <source>
        <dbReference type="ARBA" id="ARBA00022737"/>
    </source>
</evidence>
<dbReference type="Proteomes" id="UP000829999">
    <property type="component" value="Chromosome 6"/>
</dbReference>
<feature type="transmembrane region" description="Helical" evidence="3">
    <location>
        <begin position="863"/>
        <end position="883"/>
    </location>
</feature>
<evidence type="ECO:0000313" key="5">
    <source>
        <dbReference type="Proteomes" id="UP000829999"/>
    </source>
</evidence>
<dbReference type="InterPro" id="IPR001611">
    <property type="entry name" value="Leu-rich_rpt"/>
</dbReference>
<evidence type="ECO:0000256" key="3">
    <source>
        <dbReference type="SAM" id="Phobius"/>
    </source>
</evidence>
<dbReference type="PANTHER" id="PTHR45712">
    <property type="entry name" value="AGAP008170-PA"/>
    <property type="match status" value="1"/>
</dbReference>
<dbReference type="AlphaFoldDB" id="A0A9R0EJJ4"/>
<keyword evidence="5" id="KW-1185">Reference proteome</keyword>
<keyword evidence="3" id="KW-0472">Membrane</keyword>
<dbReference type="FunFam" id="3.80.10.10:FF:001164">
    <property type="entry name" value="GH01279p"/>
    <property type="match status" value="1"/>
</dbReference>
<keyword evidence="2" id="KW-0677">Repeat</keyword>
<dbReference type="InterPro" id="IPR050333">
    <property type="entry name" value="SLRP"/>
</dbReference>
<evidence type="ECO:0000256" key="1">
    <source>
        <dbReference type="ARBA" id="ARBA00022614"/>
    </source>
</evidence>
<organism evidence="5 6">
    <name type="scientific">Spodoptera frugiperda</name>
    <name type="common">Fall armyworm</name>
    <dbReference type="NCBI Taxonomy" id="7108"/>
    <lineage>
        <taxon>Eukaryota</taxon>
        <taxon>Metazoa</taxon>
        <taxon>Ecdysozoa</taxon>
        <taxon>Arthropoda</taxon>
        <taxon>Hexapoda</taxon>
        <taxon>Insecta</taxon>
        <taxon>Pterygota</taxon>
        <taxon>Neoptera</taxon>
        <taxon>Endopterygota</taxon>
        <taxon>Lepidoptera</taxon>
        <taxon>Glossata</taxon>
        <taxon>Ditrysia</taxon>
        <taxon>Noctuoidea</taxon>
        <taxon>Noctuidae</taxon>
        <taxon>Amphipyrinae</taxon>
        <taxon>Spodoptera</taxon>
    </lineage>
</organism>
<proteinExistence type="predicted"/>
<dbReference type="SUPFAM" id="SSF52058">
    <property type="entry name" value="L domain-like"/>
    <property type="match status" value="3"/>
</dbReference>
<dbReference type="Pfam" id="PF13855">
    <property type="entry name" value="LRR_8"/>
    <property type="match status" value="6"/>
</dbReference>
<dbReference type="GeneID" id="118267758"/>
<dbReference type="RefSeq" id="XP_035437827.2">
    <property type="nucleotide sequence ID" value="XM_035581934.2"/>
</dbReference>
<dbReference type="PROSITE" id="PS51450">
    <property type="entry name" value="LRR"/>
    <property type="match status" value="9"/>
</dbReference>
<dbReference type="InterPro" id="IPR032675">
    <property type="entry name" value="LRR_dom_sf"/>
</dbReference>
<evidence type="ECO:0000256" key="4">
    <source>
        <dbReference type="SAM" id="SignalP"/>
    </source>
</evidence>
<feature type="signal peptide" evidence="4">
    <location>
        <begin position="1"/>
        <end position="20"/>
    </location>
</feature>
<feature type="chain" id="PRO_5040417700" evidence="4">
    <location>
        <begin position="21"/>
        <end position="918"/>
    </location>
</feature>
<dbReference type="Pfam" id="PF00560">
    <property type="entry name" value="LRR_1"/>
    <property type="match status" value="1"/>
</dbReference>
<reference evidence="6" key="1">
    <citation type="submission" date="2025-08" db="UniProtKB">
        <authorList>
            <consortium name="RefSeq"/>
        </authorList>
    </citation>
    <scope>IDENTIFICATION</scope>
    <source>
        <tissue evidence="6">Whole larval tissue</tissue>
    </source>
</reference>
<keyword evidence="1" id="KW-0433">Leucine-rich repeat</keyword>
<keyword evidence="4" id="KW-0732">Signal</keyword>
<keyword evidence="3" id="KW-1133">Transmembrane helix</keyword>
<dbReference type="InterPro" id="IPR003591">
    <property type="entry name" value="Leu-rich_rpt_typical-subtyp"/>
</dbReference>
<dbReference type="SMART" id="SM00369">
    <property type="entry name" value="LRR_TYP"/>
    <property type="match status" value="16"/>
</dbReference>
<protein>
    <submittedName>
        <fullName evidence="6">Chaoptin</fullName>
    </submittedName>
</protein>